<dbReference type="PANTHER" id="PTHR48169:SF7">
    <property type="entry name" value="CASPASE 10"/>
    <property type="match status" value="1"/>
</dbReference>
<dbReference type="Pfam" id="PF00656">
    <property type="entry name" value="Peptidase_C14"/>
    <property type="match status" value="1"/>
</dbReference>
<reference evidence="20" key="1">
    <citation type="submission" date="2025-08" db="UniProtKB">
        <authorList>
            <consortium name="Ensembl"/>
        </authorList>
    </citation>
    <scope>IDENTIFICATION</scope>
</reference>
<dbReference type="PROSITE" id="PS50208">
    <property type="entry name" value="CASPASE_P20"/>
    <property type="match status" value="1"/>
</dbReference>
<dbReference type="InterPro" id="IPR011600">
    <property type="entry name" value="Pept_C14_caspase"/>
</dbReference>
<dbReference type="SMART" id="SM00031">
    <property type="entry name" value="DED"/>
    <property type="match status" value="2"/>
</dbReference>
<comment type="similarity">
    <text evidence="3 16">Belongs to the peptidase C14A family.</text>
</comment>
<dbReference type="CDD" id="cd00032">
    <property type="entry name" value="CASc"/>
    <property type="match status" value="1"/>
</dbReference>
<dbReference type="Pfam" id="PF01335">
    <property type="entry name" value="DED"/>
    <property type="match status" value="2"/>
</dbReference>
<dbReference type="Proteomes" id="UP000264800">
    <property type="component" value="Unplaced"/>
</dbReference>
<dbReference type="GeneTree" id="ENSGT00940000160994"/>
<evidence type="ECO:0000256" key="7">
    <source>
        <dbReference type="ARBA" id="ARBA00022703"/>
    </source>
</evidence>
<keyword evidence="21" id="KW-1185">Reference proteome</keyword>
<dbReference type="CDD" id="cd08334">
    <property type="entry name" value="DED_Caspase_8_10_r2"/>
    <property type="match status" value="1"/>
</dbReference>
<dbReference type="InterPro" id="IPR033139">
    <property type="entry name" value="Caspase_cys_AS"/>
</dbReference>
<dbReference type="InterPro" id="IPR029030">
    <property type="entry name" value="Caspase-like_dom_sf"/>
</dbReference>
<evidence type="ECO:0000256" key="8">
    <source>
        <dbReference type="ARBA" id="ARBA00022737"/>
    </source>
</evidence>
<comment type="subcellular location">
    <subcellularLocation>
        <location evidence="2">Cytoplasm</location>
    </subcellularLocation>
    <subcellularLocation>
        <location evidence="1">Nucleus</location>
    </subcellularLocation>
</comment>
<dbReference type="GeneID" id="108239714"/>
<dbReference type="PRINTS" id="PR00376">
    <property type="entry name" value="IL1BCENZYME"/>
</dbReference>
<evidence type="ECO:0000259" key="18">
    <source>
        <dbReference type="PROSITE" id="PS50207"/>
    </source>
</evidence>
<feature type="domain" description="DED" evidence="17">
    <location>
        <begin position="90"/>
        <end position="157"/>
    </location>
</feature>
<dbReference type="RefSeq" id="XP_017278102.1">
    <property type="nucleotide sequence ID" value="XM_017422613.3"/>
</dbReference>
<evidence type="ECO:0000256" key="12">
    <source>
        <dbReference type="ARBA" id="ARBA00023242"/>
    </source>
</evidence>
<dbReference type="Gene3D" id="3.40.50.1460">
    <property type="match status" value="1"/>
</dbReference>
<dbReference type="Gene3D" id="1.10.533.10">
    <property type="entry name" value="Death Domain, Fas"/>
    <property type="match status" value="2"/>
</dbReference>
<dbReference type="OrthoDB" id="6114029at2759"/>
<evidence type="ECO:0000256" key="10">
    <source>
        <dbReference type="ARBA" id="ARBA00022807"/>
    </source>
</evidence>
<dbReference type="FunFam" id="1.10.533.10:FF:000016">
    <property type="entry name" value="CASP8 and FADD-like apoptosis regulator"/>
    <property type="match status" value="1"/>
</dbReference>
<evidence type="ECO:0000313" key="20">
    <source>
        <dbReference type="Ensembl" id="ENSKMAP00000021865.1"/>
    </source>
</evidence>
<evidence type="ECO:0000256" key="2">
    <source>
        <dbReference type="ARBA" id="ARBA00004496"/>
    </source>
</evidence>
<dbReference type="InterPro" id="IPR001875">
    <property type="entry name" value="DED_dom"/>
</dbReference>
<keyword evidence="5" id="KW-0597">Phosphoprotein</keyword>
<sequence length="495" mass="55319">MDFQKLLLDVGKGLGQDELRALTFLCADLLRRNPNSVETFSDLFSCLMDRDVLSAERPQLLTELLTTIQQPRLLRDLRLNERITTNYISSYRKLLYSLSEDITSEDLQSIKFLLNRLVPRRKLAENSTTLDVFLEMEHLELISETNLDKLESMFNAVCPVLNQKIAKYKARPVQEVNLSEAVRPVSPASLCSMNSTDAVVAGPTPGQNVGPRDLIKMTKIDPDPDPKAAKHFGDLGTYPMNAAKRGICVILNNEDFSKSGSNLGNRVGTIPDENALRGVFEWLGFEVQVHRNLGKRPMLSVLQKLSKEDYKQMDCLVCCVLSHGEEGTVYGVDGCTVTIKELMAPFNGMRCPSLVEKPKLFFIQACQGTDYQKAVETDSRKKEEEDDNICSDARVAESIPSNADFLLGMATVPSYVSFRDRNNGTWYIQSLCQNLTKMVPMGTDLVSILTKVNADVSKKSDSFGWRKQMPQPSFSLRKRVIFPIPTGPPPAFGAI</sequence>
<dbReference type="GO" id="GO:0006508">
    <property type="term" value="P:proteolysis"/>
    <property type="evidence" value="ECO:0007669"/>
    <property type="project" value="UniProtKB-KW"/>
</dbReference>
<dbReference type="STRING" id="37003.ENSKMAP00000021865"/>
<dbReference type="PANTHER" id="PTHR48169">
    <property type="entry name" value="DED DOMAIN-CONTAINING PROTEIN"/>
    <property type="match status" value="1"/>
</dbReference>
<reference evidence="20" key="2">
    <citation type="submission" date="2025-09" db="UniProtKB">
        <authorList>
            <consortium name="Ensembl"/>
        </authorList>
    </citation>
    <scope>IDENTIFICATION</scope>
</reference>
<proteinExistence type="inferred from homology"/>
<dbReference type="SUPFAM" id="SSF47986">
    <property type="entry name" value="DEATH domain"/>
    <property type="match status" value="2"/>
</dbReference>
<dbReference type="GO" id="GO:0005634">
    <property type="term" value="C:nucleus"/>
    <property type="evidence" value="ECO:0007669"/>
    <property type="project" value="UniProtKB-SubCell"/>
</dbReference>
<dbReference type="InterPro" id="IPR015917">
    <property type="entry name" value="Pept_C14A"/>
</dbReference>
<dbReference type="PROSITE" id="PS50168">
    <property type="entry name" value="DED"/>
    <property type="match status" value="2"/>
</dbReference>
<organism evidence="20 21">
    <name type="scientific">Kryptolebias marmoratus</name>
    <name type="common">Mangrove killifish</name>
    <name type="synonym">Rivulus marmoratus</name>
    <dbReference type="NCBI Taxonomy" id="37003"/>
    <lineage>
        <taxon>Eukaryota</taxon>
        <taxon>Metazoa</taxon>
        <taxon>Chordata</taxon>
        <taxon>Craniata</taxon>
        <taxon>Vertebrata</taxon>
        <taxon>Euteleostomi</taxon>
        <taxon>Actinopterygii</taxon>
        <taxon>Neopterygii</taxon>
        <taxon>Teleostei</taxon>
        <taxon>Neoteleostei</taxon>
        <taxon>Acanthomorphata</taxon>
        <taxon>Ovalentaria</taxon>
        <taxon>Atherinomorphae</taxon>
        <taxon>Cyprinodontiformes</taxon>
        <taxon>Rivulidae</taxon>
        <taxon>Kryptolebias</taxon>
    </lineage>
</organism>
<dbReference type="AlphaFoldDB" id="A0A3Q3AZ56"/>
<keyword evidence="12" id="KW-0539">Nucleus</keyword>
<evidence type="ECO:0000256" key="5">
    <source>
        <dbReference type="ARBA" id="ARBA00022553"/>
    </source>
</evidence>
<dbReference type="InterPro" id="IPR002138">
    <property type="entry name" value="Pept_C14_p10"/>
</dbReference>
<dbReference type="InterPro" id="IPR011029">
    <property type="entry name" value="DEATH-like_dom_sf"/>
</dbReference>
<keyword evidence="7" id="KW-0053">Apoptosis</keyword>
<keyword evidence="8" id="KW-0677">Repeat</keyword>
<dbReference type="SUPFAM" id="SSF52129">
    <property type="entry name" value="Caspase-like"/>
    <property type="match status" value="1"/>
</dbReference>
<comment type="catalytic activity">
    <reaction evidence="13">
        <text>Strict requirement for Asp at position P1 and has a preferred cleavage sequence of (Leu/Asp/Val)-Glu-Thr-Asp-|-(Gly/Ser/Ala).</text>
        <dbReference type="EC" id="3.4.22.61"/>
    </reaction>
</comment>
<protein>
    <recommendedName>
        <fullName evidence="15">Caspase-8</fullName>
        <ecNumber evidence="14">3.4.22.61</ecNumber>
    </recommendedName>
</protein>
<evidence type="ECO:0000256" key="15">
    <source>
        <dbReference type="ARBA" id="ARBA00068172"/>
    </source>
</evidence>
<evidence type="ECO:0000259" key="17">
    <source>
        <dbReference type="PROSITE" id="PS50168"/>
    </source>
</evidence>
<dbReference type="InterPro" id="IPR001309">
    <property type="entry name" value="Pept_C14_p20"/>
</dbReference>
<dbReference type="CDD" id="cd08792">
    <property type="entry name" value="DED_Caspase_8_10_r1"/>
    <property type="match status" value="1"/>
</dbReference>
<dbReference type="Ensembl" id="ENSKMAT00000022146.1">
    <property type="protein sequence ID" value="ENSKMAP00000021865.1"/>
    <property type="gene ID" value="ENSKMAG00000016238.1"/>
</dbReference>
<dbReference type="GO" id="GO:0005886">
    <property type="term" value="C:plasma membrane"/>
    <property type="evidence" value="ECO:0007669"/>
    <property type="project" value="UniProtKB-ARBA"/>
</dbReference>
<name>A0A3Q3AZ56_KRYMA</name>
<keyword evidence="10" id="KW-0788">Thiol protease</keyword>
<accession>A0A3Q3AZ56</accession>
<evidence type="ECO:0000256" key="6">
    <source>
        <dbReference type="ARBA" id="ARBA00022670"/>
    </source>
</evidence>
<evidence type="ECO:0000313" key="21">
    <source>
        <dbReference type="Proteomes" id="UP000264800"/>
    </source>
</evidence>
<dbReference type="GO" id="GO:0032991">
    <property type="term" value="C:protein-containing complex"/>
    <property type="evidence" value="ECO:0007669"/>
    <property type="project" value="UniProtKB-ARBA"/>
</dbReference>
<dbReference type="PROSITE" id="PS01122">
    <property type="entry name" value="CASPASE_CYS"/>
    <property type="match status" value="1"/>
</dbReference>
<evidence type="ECO:0000256" key="9">
    <source>
        <dbReference type="ARBA" id="ARBA00022801"/>
    </source>
</evidence>
<evidence type="ECO:0000256" key="3">
    <source>
        <dbReference type="ARBA" id="ARBA00010134"/>
    </source>
</evidence>
<evidence type="ECO:0000256" key="4">
    <source>
        <dbReference type="ARBA" id="ARBA00022490"/>
    </source>
</evidence>
<dbReference type="GO" id="GO:0004197">
    <property type="term" value="F:cysteine-type endopeptidase activity"/>
    <property type="evidence" value="ECO:0007669"/>
    <property type="project" value="InterPro"/>
</dbReference>
<evidence type="ECO:0000259" key="19">
    <source>
        <dbReference type="PROSITE" id="PS50208"/>
    </source>
</evidence>
<dbReference type="EC" id="3.4.22.61" evidence="14"/>
<feature type="domain" description="DED" evidence="17">
    <location>
        <begin position="2"/>
        <end position="79"/>
    </location>
</feature>
<dbReference type="GO" id="GO:0043065">
    <property type="term" value="P:positive regulation of apoptotic process"/>
    <property type="evidence" value="ECO:0007669"/>
    <property type="project" value="UniProtKB-ARBA"/>
</dbReference>
<keyword evidence="9" id="KW-0378">Hydrolase</keyword>
<evidence type="ECO:0000256" key="11">
    <source>
        <dbReference type="ARBA" id="ARBA00023145"/>
    </source>
</evidence>
<dbReference type="GO" id="GO:0051604">
    <property type="term" value="P:protein maturation"/>
    <property type="evidence" value="ECO:0007669"/>
    <property type="project" value="UniProtKB-ARBA"/>
</dbReference>
<evidence type="ECO:0000256" key="14">
    <source>
        <dbReference type="ARBA" id="ARBA00066479"/>
    </source>
</evidence>
<keyword evidence="11" id="KW-0865">Zymogen</keyword>
<dbReference type="PROSITE" id="PS50207">
    <property type="entry name" value="CASPASE_P10"/>
    <property type="match status" value="1"/>
</dbReference>
<dbReference type="CTD" id="843"/>
<dbReference type="GO" id="GO:0006915">
    <property type="term" value="P:apoptotic process"/>
    <property type="evidence" value="ECO:0007669"/>
    <property type="project" value="UniProtKB-KW"/>
</dbReference>
<evidence type="ECO:0000256" key="16">
    <source>
        <dbReference type="RuleBase" id="RU003971"/>
    </source>
</evidence>
<dbReference type="FunFam" id="3.40.50.1460:FF:000008">
    <property type="entry name" value="caspase-8 isoform X1"/>
    <property type="match status" value="1"/>
</dbReference>
<dbReference type="OMA" id="HTEARRC"/>
<evidence type="ECO:0000256" key="1">
    <source>
        <dbReference type="ARBA" id="ARBA00004123"/>
    </source>
</evidence>
<feature type="domain" description="Caspase family p20" evidence="19">
    <location>
        <begin position="244"/>
        <end position="370"/>
    </location>
</feature>
<feature type="domain" description="Caspase family p10" evidence="18">
    <location>
        <begin position="395"/>
        <end position="482"/>
    </location>
</feature>
<keyword evidence="6" id="KW-0645">Protease</keyword>
<dbReference type="SMART" id="SM00115">
    <property type="entry name" value="CASc"/>
    <property type="match status" value="1"/>
</dbReference>
<dbReference type="GO" id="GO:0005737">
    <property type="term" value="C:cytoplasm"/>
    <property type="evidence" value="ECO:0007669"/>
    <property type="project" value="UniProtKB-SubCell"/>
</dbReference>
<keyword evidence="4" id="KW-0963">Cytoplasm</keyword>
<evidence type="ECO:0000256" key="13">
    <source>
        <dbReference type="ARBA" id="ARBA00051626"/>
    </source>
</evidence>